<proteinExistence type="predicted"/>
<dbReference type="InterPro" id="IPR029056">
    <property type="entry name" value="Ribokinase-like"/>
</dbReference>
<reference evidence="1" key="1">
    <citation type="submission" date="2021-02" db="EMBL/GenBank/DDBJ databases">
        <authorList>
            <person name="Dougan E. K."/>
            <person name="Rhodes N."/>
            <person name="Thang M."/>
            <person name="Chan C."/>
        </authorList>
    </citation>
    <scope>NUCLEOTIDE SEQUENCE</scope>
</reference>
<dbReference type="OrthoDB" id="443414at2759"/>
<evidence type="ECO:0000313" key="2">
    <source>
        <dbReference type="Proteomes" id="UP000649617"/>
    </source>
</evidence>
<dbReference type="EMBL" id="CAJNIZ010003980">
    <property type="protein sequence ID" value="CAE7227807.1"/>
    <property type="molecule type" value="Genomic_DNA"/>
</dbReference>
<name>A0A812KHX9_SYMPI</name>
<feature type="non-terminal residue" evidence="1">
    <location>
        <position position="1"/>
    </location>
</feature>
<organism evidence="1 2">
    <name type="scientific">Symbiodinium pilosum</name>
    <name type="common">Dinoflagellate</name>
    <dbReference type="NCBI Taxonomy" id="2952"/>
    <lineage>
        <taxon>Eukaryota</taxon>
        <taxon>Sar</taxon>
        <taxon>Alveolata</taxon>
        <taxon>Dinophyceae</taxon>
        <taxon>Suessiales</taxon>
        <taxon>Symbiodiniaceae</taxon>
        <taxon>Symbiodinium</taxon>
    </lineage>
</organism>
<feature type="non-terminal residue" evidence="1">
    <location>
        <position position="69"/>
    </location>
</feature>
<gene>
    <name evidence="1" type="ORF">SPIL2461_LOCUS3307</name>
</gene>
<sequence>ATYTALLDGKGELVGAVADMGILDAISAESVSRRCGNLAGTGLVLCEANLSSSALEAALKRCRAARVPA</sequence>
<dbReference type="Gene3D" id="3.40.1190.20">
    <property type="match status" value="1"/>
</dbReference>
<dbReference type="Proteomes" id="UP000649617">
    <property type="component" value="Unassembled WGS sequence"/>
</dbReference>
<dbReference type="AlphaFoldDB" id="A0A812KHX9"/>
<comment type="caution">
    <text evidence="1">The sequence shown here is derived from an EMBL/GenBank/DDBJ whole genome shotgun (WGS) entry which is preliminary data.</text>
</comment>
<accession>A0A812KHX9</accession>
<protein>
    <submittedName>
        <fullName evidence="1">Uncharacterized protein</fullName>
    </submittedName>
</protein>
<evidence type="ECO:0000313" key="1">
    <source>
        <dbReference type="EMBL" id="CAE7227807.1"/>
    </source>
</evidence>
<keyword evidence="2" id="KW-1185">Reference proteome</keyword>